<dbReference type="EMBL" id="FMWO01000024">
    <property type="protein sequence ID" value="SCZ84509.1"/>
    <property type="molecule type" value="Genomic_DNA"/>
</dbReference>
<keyword evidence="1" id="KW-1277">Toxin-antitoxin system</keyword>
<dbReference type="STRING" id="51642.NSMM_190026"/>
<dbReference type="SUPFAM" id="SSF143011">
    <property type="entry name" value="RelE-like"/>
    <property type="match status" value="1"/>
</dbReference>
<dbReference type="InterPro" id="IPR035093">
    <property type="entry name" value="RelE/ParE_toxin_dom_sf"/>
</dbReference>
<evidence type="ECO:0000256" key="1">
    <source>
        <dbReference type="ARBA" id="ARBA00022649"/>
    </source>
</evidence>
<dbReference type="Proteomes" id="UP000198729">
    <property type="component" value="Unassembled WGS sequence"/>
</dbReference>
<evidence type="ECO:0000313" key="2">
    <source>
        <dbReference type="EMBL" id="SCZ84509.1"/>
    </source>
</evidence>
<dbReference type="RefSeq" id="WP_090284033.1">
    <property type="nucleotide sequence ID" value="NZ_FMWO01000024.1"/>
</dbReference>
<dbReference type="Gene3D" id="3.30.2310.20">
    <property type="entry name" value="RelE-like"/>
    <property type="match status" value="1"/>
</dbReference>
<dbReference type="InterPro" id="IPR007712">
    <property type="entry name" value="RelE/ParE_toxin"/>
</dbReference>
<protein>
    <submittedName>
        <fullName evidence="2">Plasmid stabilization system</fullName>
    </submittedName>
</protein>
<evidence type="ECO:0000313" key="3">
    <source>
        <dbReference type="Proteomes" id="UP000198729"/>
    </source>
</evidence>
<dbReference type="OrthoDB" id="9798046at2"/>
<organism evidence="2 3">
    <name type="scientific">Nitrosomonas mobilis</name>
    <dbReference type="NCBI Taxonomy" id="51642"/>
    <lineage>
        <taxon>Bacteria</taxon>
        <taxon>Pseudomonadati</taxon>
        <taxon>Pseudomonadota</taxon>
        <taxon>Betaproteobacteria</taxon>
        <taxon>Nitrosomonadales</taxon>
        <taxon>Nitrosomonadaceae</taxon>
        <taxon>Nitrosomonas</taxon>
    </lineage>
</organism>
<accession>A0A1G5SDL9</accession>
<proteinExistence type="predicted"/>
<sequence length="84" mass="10253">MTQYKINIAPEAAKEIENIYLYIAKDSSNNAARWYFSIYDKIQTLKDFPARFPIAFEDRYYDYEIRHLIIGNYRVLYRIQDRPF</sequence>
<gene>
    <name evidence="2" type="ORF">NSMM_190026</name>
</gene>
<name>A0A1G5SDL9_9PROT</name>
<dbReference type="AlphaFoldDB" id="A0A1G5SDL9"/>
<dbReference type="Pfam" id="PF05016">
    <property type="entry name" value="ParE_toxin"/>
    <property type="match status" value="1"/>
</dbReference>
<reference evidence="2 3" key="1">
    <citation type="submission" date="2016-10" db="EMBL/GenBank/DDBJ databases">
        <authorList>
            <person name="de Groot N.N."/>
        </authorList>
    </citation>
    <scope>NUCLEOTIDE SEQUENCE [LARGE SCALE GENOMIC DNA]</scope>
    <source>
        <strain evidence="2">1</strain>
    </source>
</reference>
<keyword evidence="3" id="KW-1185">Reference proteome</keyword>